<name>A0A2P2N4R5_RHIMU</name>
<keyword evidence="1" id="KW-1133">Transmembrane helix</keyword>
<evidence type="ECO:0000256" key="1">
    <source>
        <dbReference type="SAM" id="Phobius"/>
    </source>
</evidence>
<keyword evidence="1" id="KW-0472">Membrane</keyword>
<dbReference type="EMBL" id="GGEC01056941">
    <property type="protein sequence ID" value="MBX37425.1"/>
    <property type="molecule type" value="Transcribed_RNA"/>
</dbReference>
<sequence>MEIMFILLNQKQYIFFFFGLSFITNSGVQLNERVQLAGG</sequence>
<organism evidence="2">
    <name type="scientific">Rhizophora mucronata</name>
    <name type="common">Asiatic mangrove</name>
    <dbReference type="NCBI Taxonomy" id="61149"/>
    <lineage>
        <taxon>Eukaryota</taxon>
        <taxon>Viridiplantae</taxon>
        <taxon>Streptophyta</taxon>
        <taxon>Embryophyta</taxon>
        <taxon>Tracheophyta</taxon>
        <taxon>Spermatophyta</taxon>
        <taxon>Magnoliopsida</taxon>
        <taxon>eudicotyledons</taxon>
        <taxon>Gunneridae</taxon>
        <taxon>Pentapetalae</taxon>
        <taxon>rosids</taxon>
        <taxon>fabids</taxon>
        <taxon>Malpighiales</taxon>
        <taxon>Rhizophoraceae</taxon>
        <taxon>Rhizophora</taxon>
    </lineage>
</organism>
<proteinExistence type="predicted"/>
<reference evidence="2" key="1">
    <citation type="submission" date="2018-02" db="EMBL/GenBank/DDBJ databases">
        <title>Rhizophora mucronata_Transcriptome.</title>
        <authorList>
            <person name="Meera S.P."/>
            <person name="Sreeshan A."/>
            <person name="Augustine A."/>
        </authorList>
    </citation>
    <scope>NUCLEOTIDE SEQUENCE</scope>
    <source>
        <tissue evidence="2">Leaf</tissue>
    </source>
</reference>
<feature type="transmembrane region" description="Helical" evidence="1">
    <location>
        <begin position="12"/>
        <end position="30"/>
    </location>
</feature>
<evidence type="ECO:0000313" key="2">
    <source>
        <dbReference type="EMBL" id="MBX37425.1"/>
    </source>
</evidence>
<keyword evidence="1" id="KW-0812">Transmembrane</keyword>
<accession>A0A2P2N4R5</accession>
<dbReference type="AlphaFoldDB" id="A0A2P2N4R5"/>
<protein>
    <submittedName>
        <fullName evidence="2">Uncharacterized protein</fullName>
    </submittedName>
</protein>